<name>A0A067NW72_PLEO1</name>
<protein>
    <submittedName>
        <fullName evidence="2">Uncharacterized protein</fullName>
    </submittedName>
</protein>
<dbReference type="HOGENOM" id="CLU_900521_0_0_1"/>
<feature type="region of interest" description="Disordered" evidence="1">
    <location>
        <begin position="192"/>
        <end position="218"/>
    </location>
</feature>
<sequence length="309" mass="33769">MSDNSIIDINASMNVDEDRIIMSPSSSIEVLQIDGPVSNAPPPNTPALKEHEHESMAPARRFLIFKPREFLPALNICTGLFLPDDQPVMAAPPNSPITSRCSKFEEEDEMALLPWAIQLKAGGLEVDEEAIPADYAGHSSVPSRSLSPTTIDSSDDGSFDCTESSENVIIFERPTSTRVIIRPLVQRRASGFLGRLSRSSTTPSTRPGTPSSTRPSSPLGFTFGGLNCFSHLDAFEREVDYLAEQGASEMSGASQVQVHVTRETRIQREELWREAIQQVLYGQSKKSPHTHGNSRIIGPSSIDLSCCDV</sequence>
<feature type="region of interest" description="Disordered" evidence="1">
    <location>
        <begin position="135"/>
        <end position="158"/>
    </location>
</feature>
<dbReference type="Proteomes" id="UP000027073">
    <property type="component" value="Unassembled WGS sequence"/>
</dbReference>
<dbReference type="AlphaFoldDB" id="A0A067NW72"/>
<dbReference type="VEuPathDB" id="FungiDB:PLEOSDRAFT_157771"/>
<reference evidence="3" key="1">
    <citation type="journal article" date="2014" name="Proc. Natl. Acad. Sci. U.S.A.">
        <title>Extensive sampling of basidiomycete genomes demonstrates inadequacy of the white-rot/brown-rot paradigm for wood decay fungi.</title>
        <authorList>
            <person name="Riley R."/>
            <person name="Salamov A.A."/>
            <person name="Brown D.W."/>
            <person name="Nagy L.G."/>
            <person name="Floudas D."/>
            <person name="Held B.W."/>
            <person name="Levasseur A."/>
            <person name="Lombard V."/>
            <person name="Morin E."/>
            <person name="Otillar R."/>
            <person name="Lindquist E.A."/>
            <person name="Sun H."/>
            <person name="LaButti K.M."/>
            <person name="Schmutz J."/>
            <person name="Jabbour D."/>
            <person name="Luo H."/>
            <person name="Baker S.E."/>
            <person name="Pisabarro A.G."/>
            <person name="Walton J.D."/>
            <person name="Blanchette R.A."/>
            <person name="Henrissat B."/>
            <person name="Martin F."/>
            <person name="Cullen D."/>
            <person name="Hibbett D.S."/>
            <person name="Grigoriev I.V."/>
        </authorList>
    </citation>
    <scope>NUCLEOTIDE SEQUENCE [LARGE SCALE GENOMIC DNA]</scope>
    <source>
        <strain evidence="3">PC15</strain>
    </source>
</reference>
<dbReference type="EMBL" id="KL198008">
    <property type="protein sequence ID" value="KDQ28372.1"/>
    <property type="molecule type" value="Genomic_DNA"/>
</dbReference>
<proteinExistence type="predicted"/>
<dbReference type="OrthoDB" id="3069251at2759"/>
<feature type="compositionally biased region" description="Low complexity" evidence="1">
    <location>
        <begin position="193"/>
        <end position="218"/>
    </location>
</feature>
<evidence type="ECO:0000313" key="3">
    <source>
        <dbReference type="Proteomes" id="UP000027073"/>
    </source>
</evidence>
<dbReference type="InParanoid" id="A0A067NW72"/>
<evidence type="ECO:0000313" key="2">
    <source>
        <dbReference type="EMBL" id="KDQ28372.1"/>
    </source>
</evidence>
<accession>A0A067NW72</accession>
<organism evidence="2 3">
    <name type="scientific">Pleurotus ostreatus (strain PC15)</name>
    <name type="common">Oyster mushroom</name>
    <dbReference type="NCBI Taxonomy" id="1137138"/>
    <lineage>
        <taxon>Eukaryota</taxon>
        <taxon>Fungi</taxon>
        <taxon>Dikarya</taxon>
        <taxon>Basidiomycota</taxon>
        <taxon>Agaricomycotina</taxon>
        <taxon>Agaricomycetes</taxon>
        <taxon>Agaricomycetidae</taxon>
        <taxon>Agaricales</taxon>
        <taxon>Pleurotineae</taxon>
        <taxon>Pleurotaceae</taxon>
        <taxon>Pleurotus</taxon>
    </lineage>
</organism>
<gene>
    <name evidence="2" type="ORF">PLEOSDRAFT_157771</name>
</gene>
<feature type="compositionally biased region" description="Polar residues" evidence="1">
    <location>
        <begin position="140"/>
        <end position="152"/>
    </location>
</feature>
<evidence type="ECO:0000256" key="1">
    <source>
        <dbReference type="SAM" id="MobiDB-lite"/>
    </source>
</evidence>